<dbReference type="STRING" id="401625.A0A0N7L9B9"/>
<dbReference type="PANTHER" id="PTHR14418">
    <property type="entry name" value="CONDENSIN COMPLEX SUBUNIT 3-RELATED"/>
    <property type="match status" value="1"/>
</dbReference>
<feature type="compositionally biased region" description="Acidic residues" evidence="7">
    <location>
        <begin position="923"/>
        <end position="952"/>
    </location>
</feature>
<dbReference type="InterPro" id="IPR025977">
    <property type="entry name" value="Cnd3_C"/>
</dbReference>
<evidence type="ECO:0000313" key="10">
    <source>
        <dbReference type="Proteomes" id="UP000054845"/>
    </source>
</evidence>
<evidence type="ECO:0000256" key="3">
    <source>
        <dbReference type="ARBA" id="ARBA00022618"/>
    </source>
</evidence>
<sequence>MPSAVSAGGNSAARATTLEGLKLSSAVATTFQDTQFTLSTHRKNTVSLFKLHQAAAKFTEATPRGTKLVGEKAFNEAFLACLNRCLDIKKGVVNADRSIKFVAAYSAYAQQQFRAAARVMAGQDAQAPPPDEEEEEDTAGTRFAVVALAKLQGGEDDAEGPQADHPEGSDEESRGDITGVLLKVLRHDPSAEARRAALFNLTPTARTLPYILERLRDVDAINRRCVYSGSLSHNMLNQPGATAPNVPEWAEVIKVGLGEREESVKRAARRLITSWADRDADLEPFIARFDIIAAPDVAASALQALFEARPALLDTVTFGDGFWQNLTPGTAFIGRYYVEHCRTLGQAGEARLEETMPVTTALAFRTQAAWGSLLELLESESEAAEDRGDILLEKDMSVRARGIQSIVNSMLHIAMSADYGDEIGRRKMFGLVRNMISTSLFPTSLIESALDVLFKLSAGQKDFMQIVVELVQEMGEWEKEGERNKTDEDTEESEVESELTPVRRGGASRKTRSKSPDEAEKAKQATVDMRRLVIVRGMLERISSGGIQEMMGLVSQLVTPAMRSHDELVRENGFLCMGLCSVLDADVAATTFPMFLNHVQKSAGVIKLRAMQIIFDMLLVHGIERLSRAQVEALGGGSAAQAKAHEHLVTFLLGLLEDEDADDEEALRIQAAVTQGVAKLMLAGVIEDDVALKSLILIYMTPETAANQELRQCLGYFLPAYCFSSSRHQHKLRRVLVDTFHILAELYYEQEESSEMVSPLQVGLQLIDWSDPLKNIGESPDPTRYADAAAAAAALDMDHLIAESASSPADDSTDPDQTTTESVPKSSARTAIAPALLELCHWFGQAGLVELRGLNPGPVGEGAVPEAPAAASKGRKKASTGGSTLKEKSNSPAVSSKPKARAKTAASSKSAAKTKPRTKTAESESDSDDEENVGGDDDEDEDQADDYGDEEY</sequence>
<dbReference type="Proteomes" id="UP000054845">
    <property type="component" value="Unassembled WGS sequence"/>
</dbReference>
<feature type="region of interest" description="Disordered" evidence="7">
    <location>
        <begin position="804"/>
        <end position="827"/>
    </location>
</feature>
<organism evidence="9 10">
    <name type="scientific">Ceraceosorus bombacis</name>
    <dbReference type="NCBI Taxonomy" id="401625"/>
    <lineage>
        <taxon>Eukaryota</taxon>
        <taxon>Fungi</taxon>
        <taxon>Dikarya</taxon>
        <taxon>Basidiomycota</taxon>
        <taxon>Ustilaginomycotina</taxon>
        <taxon>Exobasidiomycetes</taxon>
        <taxon>Ceraceosorales</taxon>
        <taxon>Ceraceosoraceae</taxon>
        <taxon>Ceraceosorus</taxon>
    </lineage>
</organism>
<feature type="region of interest" description="Disordered" evidence="7">
    <location>
        <begin position="477"/>
        <end position="524"/>
    </location>
</feature>
<feature type="compositionally biased region" description="Low complexity" evidence="7">
    <location>
        <begin position="804"/>
        <end position="820"/>
    </location>
</feature>
<dbReference type="GO" id="GO:0000793">
    <property type="term" value="C:condensed chromosome"/>
    <property type="evidence" value="ECO:0007669"/>
    <property type="project" value="TreeGrafter"/>
</dbReference>
<evidence type="ECO:0000256" key="1">
    <source>
        <dbReference type="ARBA" id="ARBA00004286"/>
    </source>
</evidence>
<feature type="compositionally biased region" description="Low complexity" evidence="7">
    <location>
        <begin position="860"/>
        <end position="871"/>
    </location>
</feature>
<keyword evidence="6" id="KW-0131">Cell cycle</keyword>
<dbReference type="AlphaFoldDB" id="A0A0N7L9B9"/>
<dbReference type="OrthoDB" id="27187at2759"/>
<protein>
    <submittedName>
        <fullName evidence="9">Chromosome condensation complex Condensin, subunit G</fullName>
    </submittedName>
</protein>
<proteinExistence type="predicted"/>
<dbReference type="PANTHER" id="PTHR14418:SF5">
    <property type="entry name" value="CONDENSIN COMPLEX SUBUNIT 3"/>
    <property type="match status" value="1"/>
</dbReference>
<dbReference type="GO" id="GO:0051301">
    <property type="term" value="P:cell division"/>
    <property type="evidence" value="ECO:0007669"/>
    <property type="project" value="UniProtKB-KW"/>
</dbReference>
<dbReference type="Pfam" id="PF12719">
    <property type="entry name" value="Cnd3"/>
    <property type="match status" value="1"/>
</dbReference>
<keyword evidence="2" id="KW-0158">Chromosome</keyword>
<feature type="domain" description="Nuclear condensin complex subunit 3 C-terminal" evidence="8">
    <location>
        <begin position="531"/>
        <end position="797"/>
    </location>
</feature>
<feature type="compositionally biased region" description="Basic and acidic residues" evidence="7">
    <location>
        <begin position="162"/>
        <end position="175"/>
    </location>
</feature>
<evidence type="ECO:0000256" key="5">
    <source>
        <dbReference type="ARBA" id="ARBA00023067"/>
    </source>
</evidence>
<dbReference type="InterPro" id="IPR027165">
    <property type="entry name" value="CND3"/>
</dbReference>
<feature type="compositionally biased region" description="Basic and acidic residues" evidence="7">
    <location>
        <begin position="514"/>
        <end position="524"/>
    </location>
</feature>
<reference evidence="9 10" key="1">
    <citation type="submission" date="2014-09" db="EMBL/GenBank/DDBJ databases">
        <authorList>
            <person name="Magalhaes I.L.F."/>
            <person name="Oliveira U."/>
            <person name="Santos F.R."/>
            <person name="Vidigal T.H.D.A."/>
            <person name="Brescovit A.D."/>
            <person name="Santos A.J."/>
        </authorList>
    </citation>
    <scope>NUCLEOTIDE SEQUENCE [LARGE SCALE GENOMIC DNA]</scope>
</reference>
<accession>A0A0N7L9B9</accession>
<evidence type="ECO:0000256" key="2">
    <source>
        <dbReference type="ARBA" id="ARBA00022454"/>
    </source>
</evidence>
<feature type="region of interest" description="Disordered" evidence="7">
    <location>
        <begin position="860"/>
        <end position="952"/>
    </location>
</feature>
<keyword evidence="10" id="KW-1185">Reference proteome</keyword>
<dbReference type="InterPro" id="IPR016024">
    <property type="entry name" value="ARM-type_fold"/>
</dbReference>
<evidence type="ECO:0000256" key="7">
    <source>
        <dbReference type="SAM" id="MobiDB-lite"/>
    </source>
</evidence>
<keyword evidence="5" id="KW-0226">DNA condensation</keyword>
<keyword evidence="3" id="KW-0132">Cell division</keyword>
<feature type="compositionally biased region" description="Acidic residues" evidence="7">
    <location>
        <begin position="488"/>
        <end position="497"/>
    </location>
</feature>
<feature type="compositionally biased region" description="Basic and acidic residues" evidence="7">
    <location>
        <begin position="477"/>
        <end position="487"/>
    </location>
</feature>
<evidence type="ECO:0000256" key="6">
    <source>
        <dbReference type="ARBA" id="ARBA00023306"/>
    </source>
</evidence>
<evidence type="ECO:0000256" key="4">
    <source>
        <dbReference type="ARBA" id="ARBA00022776"/>
    </source>
</evidence>
<evidence type="ECO:0000259" key="8">
    <source>
        <dbReference type="Pfam" id="PF12719"/>
    </source>
</evidence>
<dbReference type="GO" id="GO:0007076">
    <property type="term" value="P:mitotic chromosome condensation"/>
    <property type="evidence" value="ECO:0007669"/>
    <property type="project" value="InterPro"/>
</dbReference>
<dbReference type="GO" id="GO:0000796">
    <property type="term" value="C:condensin complex"/>
    <property type="evidence" value="ECO:0007669"/>
    <property type="project" value="InterPro"/>
</dbReference>
<keyword evidence="4" id="KW-0498">Mitosis</keyword>
<name>A0A0N7L9B9_9BASI</name>
<evidence type="ECO:0000313" key="9">
    <source>
        <dbReference type="EMBL" id="CEH13354.1"/>
    </source>
</evidence>
<dbReference type="EMBL" id="CCYA01000217">
    <property type="protein sequence ID" value="CEH13354.1"/>
    <property type="molecule type" value="Genomic_DNA"/>
</dbReference>
<feature type="region of interest" description="Disordered" evidence="7">
    <location>
        <begin position="154"/>
        <end position="176"/>
    </location>
</feature>
<dbReference type="SUPFAM" id="SSF48371">
    <property type="entry name" value="ARM repeat"/>
    <property type="match status" value="1"/>
</dbReference>
<comment type="subcellular location">
    <subcellularLocation>
        <location evidence="1">Chromosome</location>
    </subcellularLocation>
</comment>